<dbReference type="Gene3D" id="1.20.120.1220">
    <property type="match status" value="1"/>
</dbReference>
<protein>
    <submittedName>
        <fullName evidence="10">Type 4 prepilin peptidase 1. Aspartic peptidase. MEROPS family A24A</fullName>
    </submittedName>
</protein>
<evidence type="ECO:0000259" key="9">
    <source>
        <dbReference type="Pfam" id="PF06750"/>
    </source>
</evidence>
<gene>
    <name evidence="10" type="ORF">SAMN05661077_1638</name>
</gene>
<dbReference type="RefSeq" id="WP_054964996.1">
    <property type="nucleotide sequence ID" value="NZ_FMUN01000004.1"/>
</dbReference>
<dbReference type="InterPro" id="IPR000045">
    <property type="entry name" value="Prepilin_IV_endopep_pep"/>
</dbReference>
<comment type="similarity">
    <text evidence="2">Belongs to the peptidase A24 family.</text>
</comment>
<sequence length="276" mass="28584">MSPETGLLVAATGLLGLIVGSFLNVVAHRLPRAASIVRPASACPECGHRLSPWENIPLLSYLILRGRCRGCGSPISATYPLTELAAGILGAVTAWVIGPVWTLGPALVFTWLLLVLTRIDLDLQLLPNRLTLPLGALGLLYALAAAFLALPAVPPGAPGAPPSLLAAGLGALLGYGLLFLAGWAYQRATGREGLGGGDLKLLGALGAWIGPVAVLLTLFLAALMGSLIGGLLILLRGGDRHLAIPFGPFLAAGGWILFLWKDAIIRWYFALSGLSG</sequence>
<dbReference type="PANTHER" id="PTHR30487">
    <property type="entry name" value="TYPE 4 PREPILIN-LIKE PROTEINS LEADER PEPTIDE-PROCESSING ENZYME"/>
    <property type="match status" value="1"/>
</dbReference>
<dbReference type="Proteomes" id="UP000183104">
    <property type="component" value="Unassembled WGS sequence"/>
</dbReference>
<evidence type="ECO:0000313" key="11">
    <source>
        <dbReference type="Proteomes" id="UP000183104"/>
    </source>
</evidence>
<reference evidence="11" key="1">
    <citation type="submission" date="2016-10" db="EMBL/GenBank/DDBJ databases">
        <authorList>
            <person name="Varghese N."/>
        </authorList>
    </citation>
    <scope>NUCLEOTIDE SEQUENCE [LARGE SCALE GENOMIC DNA]</scope>
    <source>
        <strain evidence="11">HL 19</strain>
    </source>
</reference>
<evidence type="ECO:0000256" key="2">
    <source>
        <dbReference type="ARBA" id="ARBA00005801"/>
    </source>
</evidence>
<evidence type="ECO:0000256" key="7">
    <source>
        <dbReference type="SAM" id="Phobius"/>
    </source>
</evidence>
<proteinExistence type="inferred from homology"/>
<feature type="domain" description="Prepilin peptidase A24 N-terminal" evidence="9">
    <location>
        <begin position="14"/>
        <end position="96"/>
    </location>
</feature>
<dbReference type="Pfam" id="PF06750">
    <property type="entry name" value="A24_N_bact"/>
    <property type="match status" value="1"/>
</dbReference>
<evidence type="ECO:0000256" key="4">
    <source>
        <dbReference type="ARBA" id="ARBA00022692"/>
    </source>
</evidence>
<keyword evidence="5 7" id="KW-1133">Transmembrane helix</keyword>
<keyword evidence="3" id="KW-1003">Cell membrane</keyword>
<dbReference type="GO" id="GO:0006465">
    <property type="term" value="P:signal peptide processing"/>
    <property type="evidence" value="ECO:0007669"/>
    <property type="project" value="TreeGrafter"/>
</dbReference>
<dbReference type="OrthoDB" id="9789291at2"/>
<evidence type="ECO:0000313" key="10">
    <source>
        <dbReference type="EMBL" id="SCY26585.1"/>
    </source>
</evidence>
<keyword evidence="11" id="KW-1185">Reference proteome</keyword>
<feature type="transmembrane region" description="Helical" evidence="7">
    <location>
        <begin position="205"/>
        <end position="235"/>
    </location>
</feature>
<keyword evidence="6 7" id="KW-0472">Membrane</keyword>
<feature type="transmembrane region" description="Helical" evidence="7">
    <location>
        <begin position="84"/>
        <end position="114"/>
    </location>
</feature>
<evidence type="ECO:0000256" key="3">
    <source>
        <dbReference type="ARBA" id="ARBA00022475"/>
    </source>
</evidence>
<organism evidence="10 11">
    <name type="scientific">Thiohalorhabdus denitrificans</name>
    <dbReference type="NCBI Taxonomy" id="381306"/>
    <lineage>
        <taxon>Bacteria</taxon>
        <taxon>Pseudomonadati</taxon>
        <taxon>Pseudomonadota</taxon>
        <taxon>Gammaproteobacteria</taxon>
        <taxon>Thiohalorhabdales</taxon>
        <taxon>Thiohalorhabdaceae</taxon>
        <taxon>Thiohalorhabdus</taxon>
    </lineage>
</organism>
<keyword evidence="4 7" id="KW-0812">Transmembrane</keyword>
<comment type="subcellular location">
    <subcellularLocation>
        <location evidence="1">Cell membrane</location>
        <topology evidence="1">Multi-pass membrane protein</topology>
    </subcellularLocation>
</comment>
<dbReference type="InterPro" id="IPR050882">
    <property type="entry name" value="Prepilin_peptidase/N-MTase"/>
</dbReference>
<dbReference type="InterPro" id="IPR010627">
    <property type="entry name" value="Prepilin_pept_A24_N"/>
</dbReference>
<name>A0A0P9ES54_9GAMM</name>
<evidence type="ECO:0000256" key="1">
    <source>
        <dbReference type="ARBA" id="ARBA00004651"/>
    </source>
</evidence>
<dbReference type="EMBL" id="FMUN01000004">
    <property type="protein sequence ID" value="SCY26585.1"/>
    <property type="molecule type" value="Genomic_DNA"/>
</dbReference>
<evidence type="ECO:0000256" key="5">
    <source>
        <dbReference type="ARBA" id="ARBA00022989"/>
    </source>
</evidence>
<feature type="transmembrane region" description="Helical" evidence="7">
    <location>
        <begin position="165"/>
        <end position="185"/>
    </location>
</feature>
<feature type="transmembrane region" description="Helical" evidence="7">
    <location>
        <begin position="242"/>
        <end position="260"/>
    </location>
</feature>
<dbReference type="STRING" id="381306.AN478_02235"/>
<dbReference type="PATRIC" id="fig|381306.5.peg.2002"/>
<dbReference type="AlphaFoldDB" id="A0A0P9ES54"/>
<dbReference type="PANTHER" id="PTHR30487:SF0">
    <property type="entry name" value="PREPILIN LEADER PEPTIDASE_N-METHYLTRANSFERASE-RELATED"/>
    <property type="match status" value="1"/>
</dbReference>
<dbReference type="Pfam" id="PF01478">
    <property type="entry name" value="Peptidase_A24"/>
    <property type="match status" value="1"/>
</dbReference>
<feature type="transmembrane region" description="Helical" evidence="7">
    <location>
        <begin position="134"/>
        <end position="153"/>
    </location>
</feature>
<dbReference type="GO" id="GO:0004190">
    <property type="term" value="F:aspartic-type endopeptidase activity"/>
    <property type="evidence" value="ECO:0007669"/>
    <property type="project" value="InterPro"/>
</dbReference>
<feature type="transmembrane region" description="Helical" evidence="7">
    <location>
        <begin position="6"/>
        <end position="26"/>
    </location>
</feature>
<dbReference type="GO" id="GO:0005886">
    <property type="term" value="C:plasma membrane"/>
    <property type="evidence" value="ECO:0007669"/>
    <property type="project" value="UniProtKB-SubCell"/>
</dbReference>
<feature type="domain" description="Prepilin type IV endopeptidase peptidase" evidence="8">
    <location>
        <begin position="107"/>
        <end position="229"/>
    </location>
</feature>
<accession>A0A0P9ES54</accession>
<evidence type="ECO:0000256" key="6">
    <source>
        <dbReference type="ARBA" id="ARBA00023136"/>
    </source>
</evidence>
<evidence type="ECO:0000259" key="8">
    <source>
        <dbReference type="Pfam" id="PF01478"/>
    </source>
</evidence>